<dbReference type="SMART" id="SM00192">
    <property type="entry name" value="LDLa"/>
    <property type="match status" value="2"/>
</dbReference>
<sequence length="2291" mass="255833">MKLRSLLILLLCVLVLVQTADGKKRKRKKPKVKPTTRAPTTTTTRAPTLQTDPSTSYTPQVAGACRRTCERNSYLMPDRCVCVCNQGYEYSSRTGYCEDIDECADESNCVGGACTNSRGSYYCICPVGYNLHANGKLCLLEPRVMSCRGLVCFDGAELDELRCRCWCSDPGLTYDYFEEKCQDINECVAGSHNCEHGCINTEGSFMCYCVSGFQLDADGTTCLPSPPPDPSTIPCFGKCPGATALNLLNCNCMCETGFVYGEDELECVDRDECRDYQGWCQGVCENTPGSYTCTCPTGTVLDADGWTCNEPVSSSGEFECFDYEILCDHGNQCVQEGVICDGYSDCSDGSDERQCKPVCRPDQFSCANGRACLEATQRCNGENDCLDFSDELDCPCKDEKDECHAWRNRGECESNPGWMNWNCRESCKTCMKDDGTESGVVEESELPMLFFLRNSEDFASTLQYTLRNTGNREGASGSEWLCHTVTEVPIAVRAQFRLSYAYRKYAQAYNIPILGTARANEDAMTRACYVVRFLLADRRDLREALYRAWGRIAVMDDDEVTVNIPEHSHLPELYNSLRGLGGTLHIPVASGATENLICLENDPNSGQDMFVHTMAHTIRRVSITTMTSTYNSRLLGAYVNARKTDLWANTRAQYTADEYFAQGVMSFFNVITDSEIDSREKLQRYDPALYNLVKEVFPCMNTIVDRCDADQSKIYTEQIRMNCNERGEPDRQLDPDTMAEDVCRNLHHECPQWKNDGGCQNNAVWMSTHCPKSCGTCPEPEEEPVDGPSIELGRDDEGNIKFKEPSDCQDADDQCLQWVQEGRCETHAGWMEIFCEKSCSMCEDQEEIVLRDNDSDNEEQTPLPPDEAQCVDSHFLCEINAKAGECTTNEFWMRKHCPLSCHFCIDISVSHFTCQDSDPVCHELAKEGNCEVEWIKANCKKSCGTCPATEEKTTTSAPTPVPVDEYTCVDIDPICTEWADEGECMNNPRYMEENCPVSCSYCSNSETKEEQSQYEFIPTPANEPESVCADLEPHCIGWAESGECVYSPEYMQVNCPASCGFCKGPGVKPVKPNCVDHDRYCPDWASEGDCATNPEWMLVNCKLSCGICDDPLIPADSDCFDTDQYCVDWAESGNCETDRHWMFVNCPQSCGLCDGSQIPPKPTISTQTSSYHYEPNCKDSDALCPGWAFYGGCYQNPEWMLPNCAYSCNSCHYIVTNDTQVDPEPSEQPLSCSDKYARCQDLATTGGCLTIPEWMTEHCPVSCNMCGDREIVTHLPPPAKTNYPTDDENMAVTSTASLGEVEESENSDASEWTGDWIHTSDSWRESQITQVWEDSQSDDSSDDNSDLTAEASMIDIPEEGFSINTGVFTNEDVTQSPVSVSKSQDSITVPGSVLSTKITEKMSTSRDESAQPPNSVTPSFHSFTSLSSSLTDSLGEVPPTVFHEVSKVQTTDPVTRDKQLPKTDGKFTESLTQVLSSSPPPYVTKPQKELTWKSTSGTTYRTGRTTEPEWNPHQRTPKYITSSPRMSTISFQKGGSMPTSTNDKHLFTEATDKLWSNPTPTQRTIPVTVPAIGSSSVSTIDYRETSTDDLADKNVRVPTATTQQNDSHSFTSEYKTQTFISEVVTINSNRVTQVPEEEYTLSTLADTDLRNDVSDSKNTQSSNILTTSKHLQYHTTLEQLLHKLTPIPPENGTPVTLPEDTTEQTTVEMSTFLSEVLKISTTEQPVVKSDCNDKHKNCPVWAFHGSCISSSSYMHHNCKASCNLCEATEDESILPQRTTSPIITNSLDEGSWLDCKDSSKYCSVWASYGGCTSNPRYMLPNCRRSCNSCDFISSLAEEVDDNISGSDNDNLASFNDDESFIPTAPPSGDMTTSWAINKDCKDTIAFCTTWAKHGGCTENPEWMLPKCRKSCNSCDFVEEPKDTLSESMDESYSEPTSLYETTTKRVPVTQSNNMKPTDPSCADSNANCEYWGSIGECAKNPVWMERNCQKTCHTCQNFWSDCYDDYGPACEGWANIGECEANPYWMKKNCRKSCHTCNDTFNEDLCADNYEKCPKWKEEGECDYDVDWMRSNCKRSCGLCALAKDEKQCLDSFDNCTQWAEDGECDGNPVWMRINCCLTCLEREPTYCVDKDERCVQLRKDGACNFDREWMLEHCRMSCEACNISNVNIPHPRKDCVDDGDYCAELALEGECETDREWMKDHCCHSCSLMPEDFIPGCADTKRDCSKWAEAGECDTNKNYMTIHCAKSCNKCSECIDTDDSLCLELASKGQCVADPGTMLAYCPKTCNMCF</sequence>
<feature type="disulfide bond" evidence="7">
    <location>
        <begin position="1119"/>
        <end position="1153"/>
    </location>
</feature>
<feature type="disulfide bond" evidence="7">
    <location>
        <begin position="870"/>
        <end position="904"/>
    </location>
</feature>
<keyword evidence="3" id="KW-0472">Membrane</keyword>
<feature type="disulfide bond" evidence="7">
    <location>
        <begin position="1232"/>
        <end position="1266"/>
    </location>
</feature>
<dbReference type="PANTHER" id="PTHR21724:SF109">
    <property type="entry name" value="SHKT DOMAIN-CONTAINING PROTEIN"/>
    <property type="match status" value="1"/>
</dbReference>
<feature type="domain" description="ShKT" evidence="11">
    <location>
        <begin position="1074"/>
        <end position="1108"/>
    </location>
</feature>
<dbReference type="CDD" id="cd00112">
    <property type="entry name" value="LDLa"/>
    <property type="match status" value="2"/>
</dbReference>
<evidence type="ECO:0000259" key="11">
    <source>
        <dbReference type="PROSITE" id="PS51670"/>
    </source>
</evidence>
<evidence type="ECO:0000256" key="6">
    <source>
        <dbReference type="PROSITE-ProRule" id="PRU00124"/>
    </source>
</evidence>
<evidence type="ECO:0000256" key="4">
    <source>
        <dbReference type="ARBA" id="ARBA00023157"/>
    </source>
</evidence>
<feature type="domain" description="ShKT" evidence="11">
    <location>
        <begin position="2089"/>
        <end position="2128"/>
    </location>
</feature>
<feature type="compositionally biased region" description="Acidic residues" evidence="8">
    <location>
        <begin position="1335"/>
        <end position="1345"/>
    </location>
</feature>
<feature type="disulfide bond" evidence="7">
    <location>
        <begin position="968"/>
        <end position="1002"/>
    </location>
</feature>
<feature type="disulfide bond" evidence="7">
    <location>
        <begin position="921"/>
        <end position="939"/>
    </location>
</feature>
<feature type="disulfide bond" evidence="7">
    <location>
        <begin position="1795"/>
        <end position="1829"/>
    </location>
</feature>
<name>A0A8B7YQJ2_ACAPL</name>
<evidence type="ECO:0000256" key="9">
    <source>
        <dbReference type="SAM" id="SignalP"/>
    </source>
</evidence>
<feature type="disulfide bond" evidence="7">
    <location>
        <begin position="1731"/>
        <end position="1765"/>
    </location>
</feature>
<feature type="signal peptide" evidence="9">
    <location>
        <begin position="1"/>
        <end position="22"/>
    </location>
</feature>
<dbReference type="InterPro" id="IPR036055">
    <property type="entry name" value="LDL_receptor-like_sf"/>
</dbReference>
<accession>A0A8B7YQJ2</accession>
<feature type="compositionally biased region" description="Low complexity" evidence="8">
    <location>
        <begin position="35"/>
        <end position="48"/>
    </location>
</feature>
<dbReference type="InterPro" id="IPR000742">
    <property type="entry name" value="EGF"/>
</dbReference>
<feature type="region of interest" description="Disordered" evidence="8">
    <location>
        <begin position="24"/>
        <end position="56"/>
    </location>
</feature>
<feature type="domain" description="ShKT" evidence="11">
    <location>
        <begin position="2218"/>
        <end position="2252"/>
    </location>
</feature>
<dbReference type="PROSITE" id="PS01187">
    <property type="entry name" value="EGF_CA"/>
    <property type="match status" value="2"/>
</dbReference>
<keyword evidence="9" id="KW-0732">Signal</keyword>
<evidence type="ECO:0000256" key="5">
    <source>
        <dbReference type="PROSITE-ProRule" id="PRU00076"/>
    </source>
</evidence>
<feature type="disulfide bond" evidence="7">
    <location>
        <begin position="930"/>
        <end position="943"/>
    </location>
</feature>
<dbReference type="InterPro" id="IPR002172">
    <property type="entry name" value="LDrepeatLR_classA_rpt"/>
</dbReference>
<organism evidence="12 13">
    <name type="scientific">Acanthaster planci</name>
    <name type="common">Crown-of-thorns starfish</name>
    <dbReference type="NCBI Taxonomy" id="133434"/>
    <lineage>
        <taxon>Eukaryota</taxon>
        <taxon>Metazoa</taxon>
        <taxon>Echinodermata</taxon>
        <taxon>Eleutherozoa</taxon>
        <taxon>Asterozoa</taxon>
        <taxon>Asteroidea</taxon>
        <taxon>Valvatacea</taxon>
        <taxon>Valvatida</taxon>
        <taxon>Acanthasteridae</taxon>
        <taxon>Acanthaster</taxon>
    </lineage>
</organism>
<feature type="disulfide bond" evidence="7">
    <location>
        <begin position="1880"/>
        <end position="1914"/>
    </location>
</feature>
<feature type="domain" description="ShKT" evidence="11">
    <location>
        <begin position="1119"/>
        <end position="1153"/>
    </location>
</feature>
<evidence type="ECO:0000256" key="8">
    <source>
        <dbReference type="SAM" id="MobiDB-lite"/>
    </source>
</evidence>
<dbReference type="Proteomes" id="UP000694845">
    <property type="component" value="Unplaced"/>
</dbReference>
<evidence type="ECO:0000256" key="2">
    <source>
        <dbReference type="ARBA" id="ARBA00022692"/>
    </source>
</evidence>
<feature type="disulfide bond" evidence="7">
    <location>
        <begin position="2218"/>
        <end position="2252"/>
    </location>
</feature>
<feature type="domain" description="ShKT" evidence="11">
    <location>
        <begin position="968"/>
        <end position="1002"/>
    </location>
</feature>
<dbReference type="Gene3D" id="4.10.400.10">
    <property type="entry name" value="Low-density Lipoprotein Receptor"/>
    <property type="match status" value="2"/>
</dbReference>
<feature type="domain" description="ShKT" evidence="11">
    <location>
        <begin position="1232"/>
        <end position="1266"/>
    </location>
</feature>
<dbReference type="RefSeq" id="XP_022095538.1">
    <property type="nucleotide sequence ID" value="XM_022239846.1"/>
</dbReference>
<feature type="domain" description="ShKT" evidence="11">
    <location>
        <begin position="1795"/>
        <end position="1829"/>
    </location>
</feature>
<dbReference type="PANTHER" id="PTHR21724">
    <property type="entry name" value="SHKT DOMAIN-CONTAINING PROTEIN"/>
    <property type="match status" value="1"/>
</dbReference>
<keyword evidence="12" id="KW-1185">Reference proteome</keyword>
<dbReference type="SUPFAM" id="SSF57196">
    <property type="entry name" value="EGF/Laminin"/>
    <property type="match status" value="3"/>
</dbReference>
<dbReference type="SMART" id="SM00179">
    <property type="entry name" value="EGF_CA"/>
    <property type="match status" value="3"/>
</dbReference>
<feature type="compositionally biased region" description="Basic residues" evidence="8">
    <location>
        <begin position="24"/>
        <end position="34"/>
    </location>
</feature>
<feature type="region of interest" description="Disordered" evidence="8">
    <location>
        <begin position="1400"/>
        <end position="1433"/>
    </location>
</feature>
<feature type="region of interest" description="Disordered" evidence="8">
    <location>
        <begin position="1298"/>
        <end position="1346"/>
    </location>
</feature>
<dbReference type="KEGG" id="aplc:110981859"/>
<dbReference type="Pfam" id="PF07645">
    <property type="entry name" value="EGF_CA"/>
    <property type="match status" value="3"/>
</dbReference>
<feature type="disulfide bond" evidence="7">
    <location>
        <begin position="743"/>
        <end position="777"/>
    </location>
</feature>
<dbReference type="PROSITE" id="PS51670">
    <property type="entry name" value="SHKT"/>
    <property type="match status" value="19"/>
</dbReference>
<protein>
    <submittedName>
        <fullName evidence="13">Uncharacterized protein LOC110981859 isoform X1</fullName>
    </submittedName>
</protein>
<feature type="domain" description="ShKT" evidence="11">
    <location>
        <begin position="743"/>
        <end position="777"/>
    </location>
</feature>
<feature type="domain" description="ShKT" evidence="11">
    <location>
        <begin position="1880"/>
        <end position="1914"/>
    </location>
</feature>
<dbReference type="SUPFAM" id="SSF57424">
    <property type="entry name" value="LDL receptor-like module"/>
    <property type="match status" value="2"/>
</dbReference>
<feature type="disulfide bond" evidence="6">
    <location>
        <begin position="340"/>
        <end position="355"/>
    </location>
</feature>
<comment type="caution">
    <text evidence="5">Lacks conserved residue(s) required for the propagation of feature annotation.</text>
</comment>
<evidence type="ECO:0000313" key="13">
    <source>
        <dbReference type="RefSeq" id="XP_022095538.1"/>
    </source>
</evidence>
<feature type="domain" description="ShKT" evidence="11">
    <location>
        <begin position="2255"/>
        <end position="2290"/>
    </location>
</feature>
<feature type="domain" description="ShKT" evidence="11">
    <location>
        <begin position="396"/>
        <end position="430"/>
    </location>
</feature>
<dbReference type="PROSITE" id="PS50068">
    <property type="entry name" value="LDLRA_2"/>
    <property type="match status" value="2"/>
</dbReference>
<feature type="disulfide bond" evidence="7">
    <location>
        <begin position="1961"/>
        <end position="1995"/>
    </location>
</feature>
<feature type="compositionally biased region" description="Basic and acidic residues" evidence="8">
    <location>
        <begin position="1454"/>
        <end position="1467"/>
    </location>
</feature>
<feature type="compositionally biased region" description="Low complexity" evidence="8">
    <location>
        <begin position="1419"/>
        <end position="1433"/>
    </location>
</feature>
<keyword evidence="2" id="KW-0812">Transmembrane</keyword>
<feature type="domain" description="ShKT" evidence="11">
    <location>
        <begin position="914"/>
        <end position="946"/>
    </location>
</feature>
<dbReference type="SMART" id="SM00254">
    <property type="entry name" value="ShKT"/>
    <property type="match status" value="22"/>
</dbReference>
<feature type="domain" description="ShKT" evidence="11">
    <location>
        <begin position="1961"/>
        <end position="1995"/>
    </location>
</feature>
<dbReference type="Gene3D" id="1.10.10.1940">
    <property type="match status" value="3"/>
</dbReference>
<dbReference type="PROSITE" id="PS50026">
    <property type="entry name" value="EGF_3"/>
    <property type="match status" value="1"/>
</dbReference>
<feature type="disulfide bond" evidence="6">
    <location>
        <begin position="379"/>
        <end position="394"/>
    </location>
</feature>
<feature type="domain" description="ShKT" evidence="11">
    <location>
        <begin position="2002"/>
        <end position="2037"/>
    </location>
</feature>
<dbReference type="CDD" id="cd00054">
    <property type="entry name" value="EGF_CA"/>
    <property type="match status" value="1"/>
</dbReference>
<dbReference type="InterPro" id="IPR003582">
    <property type="entry name" value="ShKT_dom"/>
</dbReference>
<dbReference type="SMART" id="SM00181">
    <property type="entry name" value="EGF"/>
    <property type="match status" value="5"/>
</dbReference>
<dbReference type="PROSITE" id="PS01186">
    <property type="entry name" value="EGF_2"/>
    <property type="match status" value="2"/>
</dbReference>
<dbReference type="GeneID" id="110981859"/>
<feature type="disulfide bond" evidence="7">
    <location>
        <begin position="1074"/>
        <end position="1108"/>
    </location>
</feature>
<feature type="disulfide bond" evidence="7">
    <location>
        <begin position="1177"/>
        <end position="1211"/>
    </location>
</feature>
<evidence type="ECO:0000256" key="1">
    <source>
        <dbReference type="ARBA" id="ARBA00022536"/>
    </source>
</evidence>
<evidence type="ECO:0000259" key="10">
    <source>
        <dbReference type="PROSITE" id="PS50026"/>
    </source>
</evidence>
<feature type="domain" description="ShKT" evidence="11">
    <location>
        <begin position="1028"/>
        <end position="1062"/>
    </location>
</feature>
<dbReference type="PROSITE" id="PS00010">
    <property type="entry name" value="ASX_HYDROXYL"/>
    <property type="match status" value="3"/>
</dbReference>
<feature type="domain" description="ShKT" evidence="11">
    <location>
        <begin position="1177"/>
        <end position="1211"/>
    </location>
</feature>
<keyword evidence="4 7" id="KW-1015">Disulfide bond</keyword>
<evidence type="ECO:0000313" key="12">
    <source>
        <dbReference type="Proteomes" id="UP000694845"/>
    </source>
</evidence>
<dbReference type="InterPro" id="IPR018097">
    <property type="entry name" value="EGF_Ca-bd_CS"/>
</dbReference>
<feature type="compositionally biased region" description="Low complexity" evidence="8">
    <location>
        <begin position="1494"/>
        <end position="1503"/>
    </location>
</feature>
<feature type="domain" description="ShKT" evidence="11">
    <location>
        <begin position="2046"/>
        <end position="2080"/>
    </location>
</feature>
<keyword evidence="1 5" id="KW-0245">EGF-like domain</keyword>
<dbReference type="Pfam" id="PF00057">
    <property type="entry name" value="Ldl_recept_a"/>
    <property type="match status" value="1"/>
</dbReference>
<gene>
    <name evidence="13" type="primary">LOC110981859</name>
</gene>
<feature type="disulfide bond" evidence="7">
    <location>
        <begin position="396"/>
        <end position="430"/>
    </location>
</feature>
<feature type="domain" description="ShKT" evidence="11">
    <location>
        <begin position="870"/>
        <end position="904"/>
    </location>
</feature>
<dbReference type="InterPro" id="IPR049883">
    <property type="entry name" value="NOTCH1_EGF-like"/>
</dbReference>
<dbReference type="InterPro" id="IPR000152">
    <property type="entry name" value="EGF-type_Asp/Asn_hydroxyl_site"/>
</dbReference>
<dbReference type="OrthoDB" id="6132182at2759"/>
<dbReference type="PRINTS" id="PR00261">
    <property type="entry name" value="LDLRECEPTOR"/>
</dbReference>
<dbReference type="Gene3D" id="2.10.25.10">
    <property type="entry name" value="Laminin"/>
    <property type="match status" value="3"/>
</dbReference>
<feature type="disulfide bond" evidence="7">
    <location>
        <begin position="2046"/>
        <end position="2080"/>
    </location>
</feature>
<feature type="region of interest" description="Disordered" evidence="8">
    <location>
        <begin position="1448"/>
        <end position="1522"/>
    </location>
</feature>
<feature type="domain" description="EGF-like" evidence="10">
    <location>
        <begin position="99"/>
        <end position="139"/>
    </location>
</feature>
<dbReference type="InterPro" id="IPR001881">
    <property type="entry name" value="EGF-like_Ca-bd_dom"/>
</dbReference>
<reference evidence="13" key="1">
    <citation type="submission" date="2025-08" db="UniProtKB">
        <authorList>
            <consortium name="RefSeq"/>
        </authorList>
    </citation>
    <scope>IDENTIFICATION</scope>
</reference>
<keyword evidence="3" id="KW-1133">Transmembrane helix</keyword>
<feature type="compositionally biased region" description="Basic and acidic residues" evidence="8">
    <location>
        <begin position="1400"/>
        <end position="1409"/>
    </location>
</feature>
<evidence type="ECO:0000256" key="3">
    <source>
        <dbReference type="ARBA" id="ARBA00022989"/>
    </source>
</evidence>
<dbReference type="Pfam" id="PF01549">
    <property type="entry name" value="ShK"/>
    <property type="match status" value="22"/>
</dbReference>
<proteinExistence type="predicted"/>
<feature type="chain" id="PRO_5034615659" evidence="9">
    <location>
        <begin position="23"/>
        <end position="2291"/>
    </location>
</feature>
<feature type="disulfide bond" evidence="7">
    <location>
        <begin position="1028"/>
        <end position="1062"/>
    </location>
</feature>
<feature type="domain" description="ShKT" evidence="11">
    <location>
        <begin position="1731"/>
        <end position="1765"/>
    </location>
</feature>
<dbReference type="GO" id="GO:0005509">
    <property type="term" value="F:calcium ion binding"/>
    <property type="evidence" value="ECO:0007669"/>
    <property type="project" value="InterPro"/>
</dbReference>
<evidence type="ECO:0000256" key="7">
    <source>
        <dbReference type="PROSITE-ProRule" id="PRU01005"/>
    </source>
</evidence>